<evidence type="ECO:0000256" key="7">
    <source>
        <dbReference type="ARBA" id="ARBA00023065"/>
    </source>
</evidence>
<evidence type="ECO:0000256" key="2">
    <source>
        <dbReference type="ARBA" id="ARBA00022448"/>
    </source>
</evidence>
<evidence type="ECO:0000256" key="10">
    <source>
        <dbReference type="ARBA" id="ARBA00023180"/>
    </source>
</evidence>
<keyword evidence="12" id="KW-0407">Ion channel</keyword>
<feature type="domain" description="Ionotropic glutamate receptor L-glutamate and glycine-binding" evidence="14">
    <location>
        <begin position="26"/>
        <end position="86"/>
    </location>
</feature>
<dbReference type="Pfam" id="PF10613">
    <property type="entry name" value="Lig_chan-Glu_bd"/>
    <property type="match status" value="1"/>
</dbReference>
<dbReference type="InterPro" id="IPR052192">
    <property type="entry name" value="Insect_Ionotropic_Sensory_Rcpt"/>
</dbReference>
<name>A0A6A0GTT1_HYAAZ</name>
<dbReference type="GO" id="GO:0015276">
    <property type="term" value="F:ligand-gated monoatomic ion channel activity"/>
    <property type="evidence" value="ECO:0007669"/>
    <property type="project" value="InterPro"/>
</dbReference>
<evidence type="ECO:0000256" key="3">
    <source>
        <dbReference type="ARBA" id="ARBA00022475"/>
    </source>
</evidence>
<comment type="caution">
    <text evidence="15">The sequence shown here is derived from an EMBL/GenBank/DDBJ whole genome shotgun (WGS) entry which is preliminary data.</text>
</comment>
<keyword evidence="4 13" id="KW-0812">Transmembrane</keyword>
<dbReference type="FunFam" id="3.40.190.10:FF:000078">
    <property type="entry name" value="glutamate receptor ionotropic, NMDA 3B"/>
    <property type="match status" value="1"/>
</dbReference>
<protein>
    <submittedName>
        <fullName evidence="15">Ionotropic receptor 191</fullName>
    </submittedName>
</protein>
<sequence length="432" mass="48003">MNNERFERRLDLLGAKLRCVTEQQAPGVYIQQTAEGAWQIFGWMLDLVATLEQMMNFTCNISPPPDRQFGALRKDGSWTGLVGEVDAGRADLIVTSLDNTVARASVVDFLVALEMTGFVMIMRPARDMRSVWTRYTSEFSTGVWLALGAVLTLGCGVFHVAVTRSPCETRRAPLPETCSLVLAALASQGCESLVTASSSRLAWLTILWATVLVSVHYTSWLYSTLTLNVPFYPYDGFQSLLDDGHSTLGLVAGSSIQTEIEESKDPILQRVWKELIYPKGLAPNDVEGMKMSRHDGYVFLIIESSFYGNNINPCDYTVLPKTFFKFPSGFAVRKGSPLGPIFDAALVKLINTGVLRRSKIKWAKLKPDCSDLGVSPITLKQMISTFFILAVGSILAFIFLGCEKIWDRNKFKFNIKLRRHSGREGTSSFNDA</sequence>
<feature type="transmembrane region" description="Helical" evidence="13">
    <location>
        <begin position="101"/>
        <end position="122"/>
    </location>
</feature>
<evidence type="ECO:0000256" key="13">
    <source>
        <dbReference type="SAM" id="Phobius"/>
    </source>
</evidence>
<dbReference type="PANTHER" id="PTHR42643:SF24">
    <property type="entry name" value="IONOTROPIC RECEPTOR 60A"/>
    <property type="match status" value="1"/>
</dbReference>
<keyword evidence="7" id="KW-0406">Ion transport</keyword>
<evidence type="ECO:0000256" key="4">
    <source>
        <dbReference type="ARBA" id="ARBA00022692"/>
    </source>
</evidence>
<accession>A0A6A0GTT1</accession>
<dbReference type="GO" id="GO:0043226">
    <property type="term" value="C:organelle"/>
    <property type="evidence" value="ECO:0007669"/>
    <property type="project" value="UniProtKB-ARBA"/>
</dbReference>
<evidence type="ECO:0000256" key="1">
    <source>
        <dbReference type="ARBA" id="ARBA00004651"/>
    </source>
</evidence>
<dbReference type="SUPFAM" id="SSF53850">
    <property type="entry name" value="Periplasmic binding protein-like II"/>
    <property type="match status" value="1"/>
</dbReference>
<dbReference type="Gene3D" id="3.40.190.10">
    <property type="entry name" value="Periplasmic binding protein-like II"/>
    <property type="match status" value="3"/>
</dbReference>
<feature type="transmembrane region" description="Helical" evidence="13">
    <location>
        <begin position="142"/>
        <end position="162"/>
    </location>
</feature>
<keyword evidence="10" id="KW-0325">Glycoprotein</keyword>
<dbReference type="Proteomes" id="UP000711488">
    <property type="component" value="Unassembled WGS sequence"/>
</dbReference>
<dbReference type="PANTHER" id="PTHR42643">
    <property type="entry name" value="IONOTROPIC RECEPTOR 20A-RELATED"/>
    <property type="match status" value="1"/>
</dbReference>
<keyword evidence="2" id="KW-0813">Transport</keyword>
<dbReference type="SMART" id="SM00918">
    <property type="entry name" value="Lig_chan-Glu_bd"/>
    <property type="match status" value="1"/>
</dbReference>
<reference evidence="15" key="1">
    <citation type="submission" date="2014-08" db="EMBL/GenBank/DDBJ databases">
        <authorList>
            <person name="Murali S."/>
            <person name="Richards S."/>
            <person name="Bandaranaike D."/>
            <person name="Bellair M."/>
            <person name="Blankenburg K."/>
            <person name="Chao H."/>
            <person name="Dinh H."/>
            <person name="Doddapaneni H."/>
            <person name="Dugan-Rocha S."/>
            <person name="Elkadiri S."/>
            <person name="Gnanaolivu R."/>
            <person name="Hughes D."/>
            <person name="Lee S."/>
            <person name="Li M."/>
            <person name="Ming W."/>
            <person name="Munidasa M."/>
            <person name="Muniz J."/>
            <person name="Nguyen L."/>
            <person name="Osuji N."/>
            <person name="Pu L.-L."/>
            <person name="Puazo M."/>
            <person name="Skinner E."/>
            <person name="Qu C."/>
            <person name="Quiroz J."/>
            <person name="Raj R."/>
            <person name="Weissenberger G."/>
            <person name="Xin Y."/>
            <person name="Zou X."/>
            <person name="Han Y."/>
            <person name="Worley K."/>
            <person name="Muzny D."/>
            <person name="Gibbs R."/>
        </authorList>
    </citation>
    <scope>NUCLEOTIDE SEQUENCE</scope>
    <source>
        <strain evidence="15">HAZT.00-mixed</strain>
        <tissue evidence="15">Whole organism</tissue>
    </source>
</reference>
<reference evidence="15" key="3">
    <citation type="submission" date="2019-06" db="EMBL/GenBank/DDBJ databases">
        <authorList>
            <person name="Poynton C."/>
            <person name="Hasenbein S."/>
            <person name="Benoit J.B."/>
            <person name="Sepulveda M.S."/>
            <person name="Poelchau M.F."/>
            <person name="Murali S.C."/>
            <person name="Chen S."/>
            <person name="Glastad K.M."/>
            <person name="Werren J.H."/>
            <person name="Vineis J.H."/>
            <person name="Bowen J.L."/>
            <person name="Friedrich M."/>
            <person name="Jones J."/>
            <person name="Robertson H.M."/>
            <person name="Feyereisen R."/>
            <person name="Mechler-Hickson A."/>
            <person name="Mathers N."/>
            <person name="Lee C.E."/>
            <person name="Colbourne J.K."/>
            <person name="Biales A."/>
            <person name="Johnston J.S."/>
            <person name="Wellborn G.A."/>
            <person name="Rosendale A.J."/>
            <person name="Cridge A.G."/>
            <person name="Munoz-Torres M.C."/>
            <person name="Bain P.A."/>
            <person name="Manny A.R."/>
            <person name="Major K.M."/>
            <person name="Lambert F.N."/>
            <person name="Vulpe C.D."/>
            <person name="Tuck P."/>
            <person name="Blalock B.J."/>
            <person name="Lin Y.-Y."/>
            <person name="Smith M.E."/>
            <person name="Ochoa-Acuna H."/>
            <person name="Chen M.-J.M."/>
            <person name="Childers C.P."/>
            <person name="Qu J."/>
            <person name="Dugan S."/>
            <person name="Lee S.L."/>
            <person name="Chao H."/>
            <person name="Dinh H."/>
            <person name="Han Y."/>
            <person name="Doddapaneni H."/>
            <person name="Worley K.C."/>
            <person name="Muzny D.M."/>
            <person name="Gibbs R.A."/>
            <person name="Richards S."/>
        </authorList>
    </citation>
    <scope>NUCLEOTIDE SEQUENCE</scope>
    <source>
        <strain evidence="15">HAZT.00-mixed</strain>
        <tissue evidence="15">Whole organism</tissue>
    </source>
</reference>
<evidence type="ECO:0000259" key="14">
    <source>
        <dbReference type="SMART" id="SM00918"/>
    </source>
</evidence>
<evidence type="ECO:0000256" key="12">
    <source>
        <dbReference type="ARBA" id="ARBA00023303"/>
    </source>
</evidence>
<keyword evidence="6" id="KW-0175">Coiled coil</keyword>
<keyword evidence="3" id="KW-1003">Cell membrane</keyword>
<evidence type="ECO:0000256" key="6">
    <source>
        <dbReference type="ARBA" id="ARBA00023054"/>
    </source>
</evidence>
<feature type="transmembrane region" description="Helical" evidence="13">
    <location>
        <begin position="382"/>
        <end position="402"/>
    </location>
</feature>
<dbReference type="InterPro" id="IPR019594">
    <property type="entry name" value="Glu/Gly-bd"/>
</dbReference>
<feature type="transmembrane region" description="Helical" evidence="13">
    <location>
        <begin position="201"/>
        <end position="222"/>
    </location>
</feature>
<dbReference type="AlphaFoldDB" id="A0A6A0GTT1"/>
<dbReference type="GO" id="GO:0005886">
    <property type="term" value="C:plasma membrane"/>
    <property type="evidence" value="ECO:0007669"/>
    <property type="project" value="UniProtKB-SubCell"/>
</dbReference>
<keyword evidence="5 13" id="KW-1133">Transmembrane helix</keyword>
<evidence type="ECO:0000256" key="9">
    <source>
        <dbReference type="ARBA" id="ARBA00023170"/>
    </source>
</evidence>
<proteinExistence type="predicted"/>
<evidence type="ECO:0000256" key="5">
    <source>
        <dbReference type="ARBA" id="ARBA00022989"/>
    </source>
</evidence>
<gene>
    <name evidence="15" type="ORF">HAZT_HAZT001749</name>
</gene>
<comment type="subcellular location">
    <subcellularLocation>
        <location evidence="1">Cell membrane</location>
        <topology evidence="1">Multi-pass membrane protein</topology>
    </subcellularLocation>
</comment>
<dbReference type="EMBL" id="JQDR03015032">
    <property type="protein sequence ID" value="KAA0187277.1"/>
    <property type="molecule type" value="Genomic_DNA"/>
</dbReference>
<keyword evidence="8 13" id="KW-0472">Membrane</keyword>
<evidence type="ECO:0000313" key="15">
    <source>
        <dbReference type="EMBL" id="KAA0187277.1"/>
    </source>
</evidence>
<keyword evidence="9 15" id="KW-0675">Receptor</keyword>
<reference evidence="15" key="2">
    <citation type="journal article" date="2018" name="Environ. Sci. Technol.">
        <title>The Toxicogenome of Hyalella azteca: A Model for Sediment Ecotoxicology and Evolutionary Toxicology.</title>
        <authorList>
            <person name="Poynton H.C."/>
            <person name="Hasenbein S."/>
            <person name="Benoit J.B."/>
            <person name="Sepulveda M.S."/>
            <person name="Poelchau M.F."/>
            <person name="Hughes D.S.T."/>
            <person name="Murali S.C."/>
            <person name="Chen S."/>
            <person name="Glastad K.M."/>
            <person name="Goodisman M.A.D."/>
            <person name="Werren J.H."/>
            <person name="Vineis J.H."/>
            <person name="Bowen J.L."/>
            <person name="Friedrich M."/>
            <person name="Jones J."/>
            <person name="Robertson H.M."/>
            <person name="Feyereisen R."/>
            <person name="Mechler-Hickson A."/>
            <person name="Mathers N."/>
            <person name="Lee C.E."/>
            <person name="Colbourne J.K."/>
            <person name="Biales A."/>
            <person name="Johnston J.S."/>
            <person name="Wellborn G.A."/>
            <person name="Rosendale A.J."/>
            <person name="Cridge A.G."/>
            <person name="Munoz-Torres M.C."/>
            <person name="Bain P.A."/>
            <person name="Manny A.R."/>
            <person name="Major K.M."/>
            <person name="Lambert F.N."/>
            <person name="Vulpe C.D."/>
            <person name="Tuck P."/>
            <person name="Blalock B.J."/>
            <person name="Lin Y.Y."/>
            <person name="Smith M.E."/>
            <person name="Ochoa-Acuna H."/>
            <person name="Chen M.M."/>
            <person name="Childers C.P."/>
            <person name="Qu J."/>
            <person name="Dugan S."/>
            <person name="Lee S.L."/>
            <person name="Chao H."/>
            <person name="Dinh H."/>
            <person name="Han Y."/>
            <person name="Doddapaneni H."/>
            <person name="Worley K.C."/>
            <person name="Muzny D.M."/>
            <person name="Gibbs R.A."/>
            <person name="Richards S."/>
        </authorList>
    </citation>
    <scope>NUCLEOTIDE SEQUENCE</scope>
    <source>
        <strain evidence="15">HAZT.00-mixed</strain>
        <tissue evidence="15">Whole organism</tissue>
    </source>
</reference>
<keyword evidence="11" id="KW-1071">Ligand-gated ion channel</keyword>
<organism evidence="15">
    <name type="scientific">Hyalella azteca</name>
    <name type="common">Amphipod</name>
    <dbReference type="NCBI Taxonomy" id="294128"/>
    <lineage>
        <taxon>Eukaryota</taxon>
        <taxon>Metazoa</taxon>
        <taxon>Ecdysozoa</taxon>
        <taxon>Arthropoda</taxon>
        <taxon>Crustacea</taxon>
        <taxon>Multicrustacea</taxon>
        <taxon>Malacostraca</taxon>
        <taxon>Eumalacostraca</taxon>
        <taxon>Peracarida</taxon>
        <taxon>Amphipoda</taxon>
        <taxon>Senticaudata</taxon>
        <taxon>Talitrida</taxon>
        <taxon>Talitroidea</taxon>
        <taxon>Hyalellidae</taxon>
        <taxon>Hyalella</taxon>
    </lineage>
</organism>
<evidence type="ECO:0000256" key="11">
    <source>
        <dbReference type="ARBA" id="ARBA00023286"/>
    </source>
</evidence>
<evidence type="ECO:0000256" key="8">
    <source>
        <dbReference type="ARBA" id="ARBA00023136"/>
    </source>
</evidence>